<dbReference type="Pfam" id="PF03544">
    <property type="entry name" value="TonB_C"/>
    <property type="match status" value="1"/>
</dbReference>
<evidence type="ECO:0000256" key="11">
    <source>
        <dbReference type="SAM" id="Phobius"/>
    </source>
</evidence>
<evidence type="ECO:0000313" key="14">
    <source>
        <dbReference type="Proteomes" id="UP000178256"/>
    </source>
</evidence>
<feature type="transmembrane region" description="Helical" evidence="11">
    <location>
        <begin position="24"/>
        <end position="46"/>
    </location>
</feature>
<dbReference type="GO" id="GO:0015031">
    <property type="term" value="P:protein transport"/>
    <property type="evidence" value="ECO:0007669"/>
    <property type="project" value="UniProtKB-KW"/>
</dbReference>
<evidence type="ECO:0000256" key="3">
    <source>
        <dbReference type="ARBA" id="ARBA00022448"/>
    </source>
</evidence>
<evidence type="ECO:0000256" key="5">
    <source>
        <dbReference type="ARBA" id="ARBA00022519"/>
    </source>
</evidence>
<keyword evidence="7" id="KW-0653">Protein transport</keyword>
<keyword evidence="5" id="KW-0997">Cell inner membrane</keyword>
<evidence type="ECO:0000313" key="13">
    <source>
        <dbReference type="EMBL" id="OGN25369.1"/>
    </source>
</evidence>
<dbReference type="PANTHER" id="PTHR33446:SF2">
    <property type="entry name" value="PROTEIN TONB"/>
    <property type="match status" value="1"/>
</dbReference>
<dbReference type="GO" id="GO:0015891">
    <property type="term" value="P:siderophore transport"/>
    <property type="evidence" value="ECO:0007669"/>
    <property type="project" value="InterPro"/>
</dbReference>
<dbReference type="EMBL" id="MGKL01000020">
    <property type="protein sequence ID" value="OGN25369.1"/>
    <property type="molecule type" value="Genomic_DNA"/>
</dbReference>
<dbReference type="PANTHER" id="PTHR33446">
    <property type="entry name" value="PROTEIN TONB-RELATED"/>
    <property type="match status" value="1"/>
</dbReference>
<evidence type="ECO:0000256" key="6">
    <source>
        <dbReference type="ARBA" id="ARBA00022692"/>
    </source>
</evidence>
<dbReference type="GO" id="GO:0030288">
    <property type="term" value="C:outer membrane-bounded periplasmic space"/>
    <property type="evidence" value="ECO:0007669"/>
    <property type="project" value="InterPro"/>
</dbReference>
<evidence type="ECO:0000256" key="8">
    <source>
        <dbReference type="ARBA" id="ARBA00022989"/>
    </source>
</evidence>
<evidence type="ECO:0000256" key="2">
    <source>
        <dbReference type="ARBA" id="ARBA00006555"/>
    </source>
</evidence>
<dbReference type="Gene3D" id="3.30.1150.10">
    <property type="match status" value="1"/>
</dbReference>
<evidence type="ECO:0000256" key="9">
    <source>
        <dbReference type="ARBA" id="ARBA00023136"/>
    </source>
</evidence>
<dbReference type="PRINTS" id="PR01374">
    <property type="entry name" value="TONBPROTEIN"/>
</dbReference>
<keyword evidence="4" id="KW-1003">Cell membrane</keyword>
<dbReference type="SUPFAM" id="SSF74653">
    <property type="entry name" value="TolA/TonB C-terminal domain"/>
    <property type="match status" value="1"/>
</dbReference>
<protein>
    <recommendedName>
        <fullName evidence="12">TonB C-terminal domain-containing protein</fullName>
    </recommendedName>
</protein>
<evidence type="ECO:0000256" key="4">
    <source>
        <dbReference type="ARBA" id="ARBA00022475"/>
    </source>
</evidence>
<comment type="similarity">
    <text evidence="2">Belongs to the TonB family.</text>
</comment>
<feature type="domain" description="TonB C-terminal" evidence="12">
    <location>
        <begin position="177"/>
        <end position="268"/>
    </location>
</feature>
<comment type="caution">
    <text evidence="13">The sequence shown here is derived from an EMBL/GenBank/DDBJ whole genome shotgun (WGS) entry which is preliminary data.</text>
</comment>
<evidence type="ECO:0000256" key="7">
    <source>
        <dbReference type="ARBA" id="ARBA00022927"/>
    </source>
</evidence>
<feature type="region of interest" description="Disordered" evidence="10">
    <location>
        <begin position="71"/>
        <end position="92"/>
    </location>
</feature>
<dbReference type="STRING" id="1802697.A2925_00690"/>
<keyword evidence="9 11" id="KW-0472">Membrane</keyword>
<dbReference type="AlphaFoldDB" id="A0A1F8GLS2"/>
<dbReference type="Proteomes" id="UP000178256">
    <property type="component" value="Unassembled WGS sequence"/>
</dbReference>
<proteinExistence type="inferred from homology"/>
<dbReference type="NCBIfam" id="TIGR01352">
    <property type="entry name" value="tonB_Cterm"/>
    <property type="match status" value="1"/>
</dbReference>
<dbReference type="InterPro" id="IPR003538">
    <property type="entry name" value="TonB"/>
</dbReference>
<organism evidence="13 14">
    <name type="scientific">Candidatus Yanofskybacteria bacterium RIFCSPLOWO2_01_FULL_44_22</name>
    <dbReference type="NCBI Taxonomy" id="1802697"/>
    <lineage>
        <taxon>Bacteria</taxon>
        <taxon>Candidatus Yanofskyibacteriota</taxon>
    </lineage>
</organism>
<keyword evidence="3" id="KW-0813">Transport</keyword>
<evidence type="ECO:0000256" key="10">
    <source>
        <dbReference type="SAM" id="MobiDB-lite"/>
    </source>
</evidence>
<sequence>MVKKVVSSGWLGSESNSDSPGKRMIGSAMVISMFVHSLLLAAILVVKSMPQAVTIPVQKEEIKTNIVFLNDPGSGGGGGGSPMPAPPKPTEIPKHKRIELVPIVALPISEAPPPVPVLNVSIEANSASILQMNGVSPISLGTYAGGGSGGGIGSGKGDGVGPGTGGGFGDGAYAPGNGVTEPVLIYQVQPSYNPDAMRARIQGVVLLEAIVMPDGRVGKVRVIKSLDTKYGLDEEAVKAAKKWLFQPGMRQGQKVPVVIQIEMSFRLH</sequence>
<feature type="region of interest" description="Disordered" evidence="10">
    <location>
        <begin position="1"/>
        <end position="22"/>
    </location>
</feature>
<gene>
    <name evidence="13" type="ORF">A2925_00690</name>
</gene>
<dbReference type="PROSITE" id="PS52015">
    <property type="entry name" value="TONB_CTD"/>
    <property type="match status" value="1"/>
</dbReference>
<dbReference type="InterPro" id="IPR051045">
    <property type="entry name" value="TonB-dependent_transducer"/>
</dbReference>
<evidence type="ECO:0000256" key="1">
    <source>
        <dbReference type="ARBA" id="ARBA00004383"/>
    </source>
</evidence>
<reference evidence="13 14" key="1">
    <citation type="journal article" date="2016" name="Nat. Commun.">
        <title>Thousands of microbial genomes shed light on interconnected biogeochemical processes in an aquifer system.</title>
        <authorList>
            <person name="Anantharaman K."/>
            <person name="Brown C.T."/>
            <person name="Hug L.A."/>
            <person name="Sharon I."/>
            <person name="Castelle C.J."/>
            <person name="Probst A.J."/>
            <person name="Thomas B.C."/>
            <person name="Singh A."/>
            <person name="Wilkins M.J."/>
            <person name="Karaoz U."/>
            <person name="Brodie E.L."/>
            <person name="Williams K.H."/>
            <person name="Hubbard S.S."/>
            <person name="Banfield J.F."/>
        </authorList>
    </citation>
    <scope>NUCLEOTIDE SEQUENCE [LARGE SCALE GENOMIC DNA]</scope>
</reference>
<evidence type="ECO:0000259" key="12">
    <source>
        <dbReference type="PROSITE" id="PS52015"/>
    </source>
</evidence>
<dbReference type="InterPro" id="IPR037682">
    <property type="entry name" value="TonB_C"/>
</dbReference>
<keyword evidence="6 11" id="KW-0812">Transmembrane</keyword>
<comment type="subcellular location">
    <subcellularLocation>
        <location evidence="1">Cell inner membrane</location>
        <topology evidence="1">Single-pass membrane protein</topology>
        <orientation evidence="1">Periplasmic side</orientation>
    </subcellularLocation>
</comment>
<name>A0A1F8GLS2_9BACT</name>
<dbReference type="GO" id="GO:0005886">
    <property type="term" value="C:plasma membrane"/>
    <property type="evidence" value="ECO:0007669"/>
    <property type="project" value="UniProtKB-SubCell"/>
</dbReference>
<dbReference type="GO" id="GO:0031992">
    <property type="term" value="F:energy transducer activity"/>
    <property type="evidence" value="ECO:0007669"/>
    <property type="project" value="InterPro"/>
</dbReference>
<keyword evidence="8 11" id="KW-1133">Transmembrane helix</keyword>
<dbReference type="GO" id="GO:0055085">
    <property type="term" value="P:transmembrane transport"/>
    <property type="evidence" value="ECO:0007669"/>
    <property type="project" value="InterPro"/>
</dbReference>
<accession>A0A1F8GLS2</accession>
<dbReference type="InterPro" id="IPR006260">
    <property type="entry name" value="TonB/TolA_C"/>
</dbReference>